<feature type="domain" description="Protein FecR C-terminal" evidence="3">
    <location>
        <begin position="327"/>
        <end position="392"/>
    </location>
</feature>
<accession>A0ABR7YEM0</accession>
<evidence type="ECO:0000259" key="2">
    <source>
        <dbReference type="Pfam" id="PF04773"/>
    </source>
</evidence>
<evidence type="ECO:0000313" key="5">
    <source>
        <dbReference type="Proteomes" id="UP000651271"/>
    </source>
</evidence>
<keyword evidence="1" id="KW-0472">Membrane</keyword>
<dbReference type="PANTHER" id="PTHR30273">
    <property type="entry name" value="PERIPLASMIC SIGNAL SENSOR AND SIGMA FACTOR ACTIVATOR FECR-RELATED"/>
    <property type="match status" value="1"/>
</dbReference>
<comment type="caution">
    <text evidence="4">The sequence shown here is derived from an EMBL/GenBank/DDBJ whole genome shotgun (WGS) entry which is preliminary data.</text>
</comment>
<protein>
    <submittedName>
        <fullName evidence="4">FecR domain-containing protein</fullName>
    </submittedName>
</protein>
<dbReference type="RefSeq" id="WP_190302150.1">
    <property type="nucleotide sequence ID" value="NZ_JACOIJ010000015.1"/>
</dbReference>
<sequence length="396" mass="44145">MDEQRLKILYKKHCNNALTAEEFEEFHKALEDIDAQLLLSLYADSGQDNAADSFAKEDVFNRISSKIDDIEKQKVFSIQKSNKVLYYKVAAAVAVLFIFSYFILNHIAHDSGIETNKSALESLSKDNTKALASNSSNIQFADGRTLDLDFLPDDSISHRGLSIVRVAENELTIHNEAGSADFDLNSFHMFAAKKGSTLKLTLPDKSTVHLNSGSSINISSSYGIKDRNVLLKGEGFFQVAHNKNTPFIVQVKDAQINVLGTVFNLSAYDQDKEVQATLISGSIAVNTSIDQTVIKPGQKATVGARSAIRVDSNVDLNQILAWREGVFRFHDQSIESILNELSKWYYIEDVQVATNLKDKFTGSIKRTKQLKDVLTAIQEVSDLHFELQEGRVKVMK</sequence>
<feature type="transmembrane region" description="Helical" evidence="1">
    <location>
        <begin position="84"/>
        <end position="104"/>
    </location>
</feature>
<dbReference type="Gene3D" id="3.55.50.30">
    <property type="match status" value="1"/>
</dbReference>
<dbReference type="PANTHER" id="PTHR30273:SF2">
    <property type="entry name" value="PROTEIN FECR"/>
    <property type="match status" value="1"/>
</dbReference>
<dbReference type="Pfam" id="PF16344">
    <property type="entry name" value="FecR_C"/>
    <property type="match status" value="1"/>
</dbReference>
<name>A0ABR7YEM0_9SPHI</name>
<evidence type="ECO:0000259" key="3">
    <source>
        <dbReference type="Pfam" id="PF16344"/>
    </source>
</evidence>
<dbReference type="InterPro" id="IPR032508">
    <property type="entry name" value="FecR_C"/>
</dbReference>
<keyword evidence="1" id="KW-1133">Transmembrane helix</keyword>
<dbReference type="Pfam" id="PF04773">
    <property type="entry name" value="FecR"/>
    <property type="match status" value="1"/>
</dbReference>
<dbReference type="Proteomes" id="UP000651271">
    <property type="component" value="Unassembled WGS sequence"/>
</dbReference>
<gene>
    <name evidence="4" type="ORF">H8B04_09175</name>
</gene>
<dbReference type="InterPro" id="IPR006860">
    <property type="entry name" value="FecR"/>
</dbReference>
<evidence type="ECO:0000256" key="1">
    <source>
        <dbReference type="SAM" id="Phobius"/>
    </source>
</evidence>
<dbReference type="Gene3D" id="2.60.120.1440">
    <property type="match status" value="1"/>
</dbReference>
<feature type="domain" description="FecR protein" evidence="2">
    <location>
        <begin position="193"/>
        <end position="283"/>
    </location>
</feature>
<keyword evidence="5" id="KW-1185">Reference proteome</keyword>
<dbReference type="EMBL" id="JACOIJ010000015">
    <property type="protein sequence ID" value="MBD1429741.1"/>
    <property type="molecule type" value="Genomic_DNA"/>
</dbReference>
<evidence type="ECO:0000313" key="4">
    <source>
        <dbReference type="EMBL" id="MBD1429741.1"/>
    </source>
</evidence>
<organism evidence="4 5">
    <name type="scientific">Sphingobacterium litopenaei</name>
    <dbReference type="NCBI Taxonomy" id="2763500"/>
    <lineage>
        <taxon>Bacteria</taxon>
        <taxon>Pseudomonadati</taxon>
        <taxon>Bacteroidota</taxon>
        <taxon>Sphingobacteriia</taxon>
        <taxon>Sphingobacteriales</taxon>
        <taxon>Sphingobacteriaceae</taxon>
        <taxon>Sphingobacterium</taxon>
    </lineage>
</organism>
<proteinExistence type="predicted"/>
<keyword evidence="1" id="KW-0812">Transmembrane</keyword>
<dbReference type="InterPro" id="IPR012373">
    <property type="entry name" value="Ferrdict_sens_TM"/>
</dbReference>
<reference evidence="4 5" key="1">
    <citation type="submission" date="2020-08" db="EMBL/GenBank/DDBJ databases">
        <title>Sphingobacterium sp. DN04309 isolated from aquaculture water.</title>
        <authorList>
            <person name="Zhang M."/>
        </authorList>
    </citation>
    <scope>NUCLEOTIDE SEQUENCE [LARGE SCALE GENOMIC DNA]</scope>
    <source>
        <strain evidence="4 5">DN04309</strain>
    </source>
</reference>